<keyword evidence="3" id="KW-1185">Reference proteome</keyword>
<dbReference type="InterPro" id="IPR052343">
    <property type="entry name" value="Retrotransposon-Effector_Assoc"/>
</dbReference>
<dbReference type="SUPFAM" id="SSF56672">
    <property type="entry name" value="DNA/RNA polymerases"/>
    <property type="match status" value="1"/>
</dbReference>
<organism evidence="2 3">
    <name type="scientific">Apostasia shenzhenica</name>
    <dbReference type="NCBI Taxonomy" id="1088818"/>
    <lineage>
        <taxon>Eukaryota</taxon>
        <taxon>Viridiplantae</taxon>
        <taxon>Streptophyta</taxon>
        <taxon>Embryophyta</taxon>
        <taxon>Tracheophyta</taxon>
        <taxon>Spermatophyta</taxon>
        <taxon>Magnoliopsida</taxon>
        <taxon>Liliopsida</taxon>
        <taxon>Asparagales</taxon>
        <taxon>Orchidaceae</taxon>
        <taxon>Apostasioideae</taxon>
        <taxon>Apostasia</taxon>
    </lineage>
</organism>
<dbReference type="Proteomes" id="UP000236161">
    <property type="component" value="Unassembled WGS sequence"/>
</dbReference>
<accession>A0A2I0AKZ8</accession>
<dbReference type="PANTHER" id="PTHR46890">
    <property type="entry name" value="NON-LTR RETROLELEMENT REVERSE TRANSCRIPTASE-LIKE PROTEIN-RELATED"/>
    <property type="match status" value="1"/>
</dbReference>
<dbReference type="OrthoDB" id="684496at2759"/>
<evidence type="ECO:0000313" key="2">
    <source>
        <dbReference type="EMBL" id="PKA56136.1"/>
    </source>
</evidence>
<sequence>MALQSQLNEVLEREEILWKQRARVDWLKHGDRNTAYFHSTANSRRKTNFIPFLKDDNGKTFNDNLGMQELIVDYFEKLFSSEVPQDMEHVTNRVQKHLTQEAIDSLQAQFNKEEITKALFQIHPTKAPGPDGFHALFYQKFWDLIGDDVSNFVMAVLNEGRSLKDVNQTNIVLIPKGLGIHHLQGLRPISLCNVIYKIIAKVLANRLKPVLSNIISDNQSAFVPKRLISDNIIVTYECFHSMTRRKKWANDFCALKLDMSKAYDRVEWPFLEKMMKVMGFPLKYI</sequence>
<gene>
    <name evidence="2" type="ORF">AXF42_Ash015621</name>
</gene>
<evidence type="ECO:0000313" key="3">
    <source>
        <dbReference type="Proteomes" id="UP000236161"/>
    </source>
</evidence>
<dbReference type="AlphaFoldDB" id="A0A2I0AKZ8"/>
<dbReference type="STRING" id="1088818.A0A2I0AKZ8"/>
<dbReference type="EMBL" id="KZ451975">
    <property type="protein sequence ID" value="PKA56136.1"/>
    <property type="molecule type" value="Genomic_DNA"/>
</dbReference>
<evidence type="ECO:0000259" key="1">
    <source>
        <dbReference type="Pfam" id="PF00078"/>
    </source>
</evidence>
<proteinExistence type="predicted"/>
<reference evidence="2 3" key="1">
    <citation type="journal article" date="2017" name="Nature">
        <title>The Apostasia genome and the evolution of orchids.</title>
        <authorList>
            <person name="Zhang G.Q."/>
            <person name="Liu K.W."/>
            <person name="Li Z."/>
            <person name="Lohaus R."/>
            <person name="Hsiao Y.Y."/>
            <person name="Niu S.C."/>
            <person name="Wang J.Y."/>
            <person name="Lin Y.C."/>
            <person name="Xu Q."/>
            <person name="Chen L.J."/>
            <person name="Yoshida K."/>
            <person name="Fujiwara S."/>
            <person name="Wang Z.W."/>
            <person name="Zhang Y.Q."/>
            <person name="Mitsuda N."/>
            <person name="Wang M."/>
            <person name="Liu G.H."/>
            <person name="Pecoraro L."/>
            <person name="Huang H.X."/>
            <person name="Xiao X.J."/>
            <person name="Lin M."/>
            <person name="Wu X.Y."/>
            <person name="Wu W.L."/>
            <person name="Chen Y.Y."/>
            <person name="Chang S.B."/>
            <person name="Sakamoto S."/>
            <person name="Ohme-Takagi M."/>
            <person name="Yagi M."/>
            <person name="Zeng S.J."/>
            <person name="Shen C.Y."/>
            <person name="Yeh C.M."/>
            <person name="Luo Y.B."/>
            <person name="Tsai W.C."/>
            <person name="Van de Peer Y."/>
            <person name="Liu Z.J."/>
        </authorList>
    </citation>
    <scope>NUCLEOTIDE SEQUENCE [LARGE SCALE GENOMIC DNA]</scope>
    <source>
        <strain evidence="3">cv. Shenzhen</strain>
        <tissue evidence="2">Stem</tissue>
    </source>
</reference>
<name>A0A2I0AKZ8_9ASPA</name>
<dbReference type="PANTHER" id="PTHR46890:SF48">
    <property type="entry name" value="RNA-DIRECTED DNA POLYMERASE"/>
    <property type="match status" value="1"/>
</dbReference>
<feature type="domain" description="Reverse transcriptase" evidence="1">
    <location>
        <begin position="183"/>
        <end position="281"/>
    </location>
</feature>
<dbReference type="CDD" id="cd01650">
    <property type="entry name" value="RT_nLTR_like"/>
    <property type="match status" value="1"/>
</dbReference>
<dbReference type="EC" id="3.1.27.-" evidence="2"/>
<dbReference type="InterPro" id="IPR000477">
    <property type="entry name" value="RT_dom"/>
</dbReference>
<dbReference type="InterPro" id="IPR043502">
    <property type="entry name" value="DNA/RNA_pol_sf"/>
</dbReference>
<protein>
    <submittedName>
        <fullName evidence="2">Integrator complex subunit 11</fullName>
        <ecNumber evidence="2">3.1.27.-</ecNumber>
    </submittedName>
</protein>
<dbReference type="GO" id="GO:0016787">
    <property type="term" value="F:hydrolase activity"/>
    <property type="evidence" value="ECO:0007669"/>
    <property type="project" value="UniProtKB-KW"/>
</dbReference>
<dbReference type="Pfam" id="PF00078">
    <property type="entry name" value="RVT_1"/>
    <property type="match status" value="1"/>
</dbReference>
<keyword evidence="2" id="KW-0378">Hydrolase</keyword>